<dbReference type="EMBL" id="JACHIA010000021">
    <property type="protein sequence ID" value="MBB6073123.1"/>
    <property type="molecule type" value="Genomic_DNA"/>
</dbReference>
<evidence type="ECO:0000313" key="4">
    <source>
        <dbReference type="Proteomes" id="UP000582837"/>
    </source>
</evidence>
<evidence type="ECO:0008006" key="5">
    <source>
        <dbReference type="Google" id="ProtNLM"/>
    </source>
</evidence>
<sequence length="91" mass="8489">MKSLSLAAIAALLVLGACSSSPTATAAPDASRRTTVETPGDWGGALGSGTLTPDPVPGDTLPTDENGDNGGGFLGSGGGRTGGGFLGSGGG</sequence>
<dbReference type="AlphaFoldDB" id="A0A841H577"/>
<evidence type="ECO:0000256" key="2">
    <source>
        <dbReference type="SAM" id="SignalP"/>
    </source>
</evidence>
<comment type="caution">
    <text evidence="3">The sequence shown here is derived from an EMBL/GenBank/DDBJ whole genome shotgun (WGS) entry which is preliminary data.</text>
</comment>
<feature type="chain" id="PRO_5032879588" description="Lipoprotein" evidence="2">
    <location>
        <begin position="27"/>
        <end position="91"/>
    </location>
</feature>
<dbReference type="Proteomes" id="UP000582837">
    <property type="component" value="Unassembled WGS sequence"/>
</dbReference>
<dbReference type="RefSeq" id="WP_170035105.1">
    <property type="nucleotide sequence ID" value="NZ_JABDTL010000001.1"/>
</dbReference>
<evidence type="ECO:0000313" key="3">
    <source>
        <dbReference type="EMBL" id="MBB6073123.1"/>
    </source>
</evidence>
<feature type="signal peptide" evidence="2">
    <location>
        <begin position="1"/>
        <end position="26"/>
    </location>
</feature>
<dbReference type="PROSITE" id="PS51257">
    <property type="entry name" value="PROKAR_LIPOPROTEIN"/>
    <property type="match status" value="1"/>
</dbReference>
<accession>A0A841H577</accession>
<feature type="compositionally biased region" description="Gly residues" evidence="1">
    <location>
        <begin position="68"/>
        <end position="91"/>
    </location>
</feature>
<reference evidence="3 4" key="1">
    <citation type="submission" date="2020-08" db="EMBL/GenBank/DDBJ databases">
        <title>Genomic Encyclopedia of Type Strains, Phase IV (KMG-IV): sequencing the most valuable type-strain genomes for metagenomic binning, comparative biology and taxonomic classification.</title>
        <authorList>
            <person name="Goeker M."/>
        </authorList>
    </citation>
    <scope>NUCLEOTIDE SEQUENCE [LARGE SCALE GENOMIC DNA]</scope>
    <source>
        <strain evidence="3 4">DSM 29007</strain>
    </source>
</reference>
<name>A0A841H577_9BACT</name>
<feature type="region of interest" description="Disordered" evidence="1">
    <location>
        <begin position="21"/>
        <end position="91"/>
    </location>
</feature>
<keyword evidence="4" id="KW-1185">Reference proteome</keyword>
<organism evidence="3 4">
    <name type="scientific">Longimicrobium terrae</name>
    <dbReference type="NCBI Taxonomy" id="1639882"/>
    <lineage>
        <taxon>Bacteria</taxon>
        <taxon>Pseudomonadati</taxon>
        <taxon>Gemmatimonadota</taxon>
        <taxon>Longimicrobiia</taxon>
        <taxon>Longimicrobiales</taxon>
        <taxon>Longimicrobiaceae</taxon>
        <taxon>Longimicrobium</taxon>
    </lineage>
</organism>
<proteinExistence type="predicted"/>
<protein>
    <recommendedName>
        <fullName evidence="5">Lipoprotein</fullName>
    </recommendedName>
</protein>
<gene>
    <name evidence="3" type="ORF">HNQ61_004790</name>
</gene>
<keyword evidence="2" id="KW-0732">Signal</keyword>
<evidence type="ECO:0000256" key="1">
    <source>
        <dbReference type="SAM" id="MobiDB-lite"/>
    </source>
</evidence>